<dbReference type="EMBL" id="JAMZIH010005970">
    <property type="protein sequence ID" value="KAJ1674433.1"/>
    <property type="molecule type" value="Genomic_DNA"/>
</dbReference>
<keyword evidence="2" id="KW-1185">Reference proteome</keyword>
<evidence type="ECO:0000313" key="1">
    <source>
        <dbReference type="EMBL" id="KAJ1674433.1"/>
    </source>
</evidence>
<protein>
    <submittedName>
        <fullName evidence="1">Glucose-6-phosphate 1-dehydrogenase</fullName>
    </submittedName>
</protein>
<accession>A0ACC1HFC9</accession>
<gene>
    <name evidence="1" type="primary">ZWF1</name>
    <name evidence="1" type="ORF">EV182_003286</name>
</gene>
<proteinExistence type="predicted"/>
<sequence length="542" mass="61231">MSFMCSLDTAARKDEITTIVVFGASGDLAKKKTFPALFHLYKSALLPPHTRIFGYARSDLSRSEYEARITANIGKSDKERACIPGFLNICSYIRGQYDRDDDFLTLRREIEAKEDVMLNDAACDSSVAATSNSSSSGLSIDSSCRAGRNKRVFYLALPPSQFVSVARQIKNNVYDPKHYNRLVIEKPFGHDLESSSHLCQEIGTLFPESEVYRIDHYLGKEMVKNILVLRFANVFFQAVWNKEHISNVQIVFKEPFGTEGRGGYFEGVGIIRDVIQNHLLQVMSIVAMETPNSLDSEDIRDRKTEVLRHIKPVELDQVLLGQYTASKDGSKPGYKDDDGVPKDSNTPTFAQMVLHIDNERWRGVPWVIKAGKALDAAKVLVRIQFKEKSGNVFPDLARNELVVQVSPKEAVYMKTLVKEPGLSTNLTLSELDMTYQSRFEGISIPDAYSTLILDVLNGDHSNFVRADELEEAWRIFTPLLHRIERENVQPQPYAYGSRGPEGADEFAQLRAGYKMPEIDYHWKPVSPTTSPRLVDPLKRSKF</sequence>
<organism evidence="1 2">
    <name type="scientific">Spiromyces aspiralis</name>
    <dbReference type="NCBI Taxonomy" id="68401"/>
    <lineage>
        <taxon>Eukaryota</taxon>
        <taxon>Fungi</taxon>
        <taxon>Fungi incertae sedis</taxon>
        <taxon>Zoopagomycota</taxon>
        <taxon>Kickxellomycotina</taxon>
        <taxon>Kickxellomycetes</taxon>
        <taxon>Kickxellales</taxon>
        <taxon>Kickxellaceae</taxon>
        <taxon>Spiromyces</taxon>
    </lineage>
</organism>
<dbReference type="Proteomes" id="UP001145114">
    <property type="component" value="Unassembled WGS sequence"/>
</dbReference>
<evidence type="ECO:0000313" key="2">
    <source>
        <dbReference type="Proteomes" id="UP001145114"/>
    </source>
</evidence>
<reference evidence="1" key="1">
    <citation type="submission" date="2022-06" db="EMBL/GenBank/DDBJ databases">
        <title>Phylogenomic reconstructions and comparative analyses of Kickxellomycotina fungi.</title>
        <authorList>
            <person name="Reynolds N.K."/>
            <person name="Stajich J.E."/>
            <person name="Barry K."/>
            <person name="Grigoriev I.V."/>
            <person name="Crous P."/>
            <person name="Smith M.E."/>
        </authorList>
    </citation>
    <scope>NUCLEOTIDE SEQUENCE</scope>
    <source>
        <strain evidence="1">RSA 2271</strain>
    </source>
</reference>
<name>A0ACC1HFC9_9FUNG</name>
<comment type="caution">
    <text evidence="1">The sequence shown here is derived from an EMBL/GenBank/DDBJ whole genome shotgun (WGS) entry which is preliminary data.</text>
</comment>